<evidence type="ECO:0008006" key="4">
    <source>
        <dbReference type="Google" id="ProtNLM"/>
    </source>
</evidence>
<dbReference type="EMBL" id="FOFT01000017">
    <property type="protein sequence ID" value="SES49023.1"/>
    <property type="molecule type" value="Genomic_DNA"/>
</dbReference>
<feature type="signal peptide" evidence="1">
    <location>
        <begin position="1"/>
        <end position="26"/>
    </location>
</feature>
<organism evidence="2 3">
    <name type="scientific">Lentzea flaviverrucosa</name>
    <dbReference type="NCBI Taxonomy" id="200379"/>
    <lineage>
        <taxon>Bacteria</taxon>
        <taxon>Bacillati</taxon>
        <taxon>Actinomycetota</taxon>
        <taxon>Actinomycetes</taxon>
        <taxon>Pseudonocardiales</taxon>
        <taxon>Pseudonocardiaceae</taxon>
        <taxon>Lentzea</taxon>
    </lineage>
</organism>
<evidence type="ECO:0000313" key="2">
    <source>
        <dbReference type="EMBL" id="SES49023.1"/>
    </source>
</evidence>
<sequence length="152" mass="16758">MVSMKRVALLSLVLASLFVMNGTASAATYYLEKVYNANSGGGTLGDKHLRLYDNAQDAKNHEGWCYVPGDRAHRSNSWSCTVIGRSGTYNGSFNGVILKTYSNGQYVTTNGKINRAYKKAQYNGQRPYCLPQGVVPVGADDNYRSYLCAYWA</sequence>
<protein>
    <recommendedName>
        <fullName evidence="4">Peptidase inhibitor family I36</fullName>
    </recommendedName>
</protein>
<keyword evidence="1" id="KW-0732">Signal</keyword>
<accession>A0A1H9XTK5</accession>
<reference evidence="3" key="1">
    <citation type="submission" date="2016-10" db="EMBL/GenBank/DDBJ databases">
        <authorList>
            <person name="Varghese N."/>
            <person name="Submissions S."/>
        </authorList>
    </citation>
    <scope>NUCLEOTIDE SEQUENCE [LARGE SCALE GENOMIC DNA]</scope>
    <source>
        <strain evidence="3">CGMCC 4.578</strain>
    </source>
</reference>
<feature type="chain" id="PRO_5011565823" description="Peptidase inhibitor family I36" evidence="1">
    <location>
        <begin position="27"/>
        <end position="152"/>
    </location>
</feature>
<evidence type="ECO:0000313" key="3">
    <source>
        <dbReference type="Proteomes" id="UP000199028"/>
    </source>
</evidence>
<proteinExistence type="predicted"/>
<gene>
    <name evidence="2" type="ORF">SAMN05216195_11743</name>
</gene>
<dbReference type="AlphaFoldDB" id="A0A1H9XTK5"/>
<evidence type="ECO:0000256" key="1">
    <source>
        <dbReference type="SAM" id="SignalP"/>
    </source>
</evidence>
<dbReference type="Proteomes" id="UP000199028">
    <property type="component" value="Unassembled WGS sequence"/>
</dbReference>
<name>A0A1H9XTK5_9PSEU</name>
<keyword evidence="3" id="KW-1185">Reference proteome</keyword>